<evidence type="ECO:0000313" key="2">
    <source>
        <dbReference type="Proteomes" id="UP000828390"/>
    </source>
</evidence>
<organism evidence="1 2">
    <name type="scientific">Dreissena polymorpha</name>
    <name type="common">Zebra mussel</name>
    <name type="synonym">Mytilus polymorpha</name>
    <dbReference type="NCBI Taxonomy" id="45954"/>
    <lineage>
        <taxon>Eukaryota</taxon>
        <taxon>Metazoa</taxon>
        <taxon>Spiralia</taxon>
        <taxon>Lophotrochozoa</taxon>
        <taxon>Mollusca</taxon>
        <taxon>Bivalvia</taxon>
        <taxon>Autobranchia</taxon>
        <taxon>Heteroconchia</taxon>
        <taxon>Euheterodonta</taxon>
        <taxon>Imparidentia</taxon>
        <taxon>Neoheterodontei</taxon>
        <taxon>Myida</taxon>
        <taxon>Dreissenoidea</taxon>
        <taxon>Dreissenidae</taxon>
        <taxon>Dreissena</taxon>
    </lineage>
</organism>
<proteinExistence type="predicted"/>
<protein>
    <submittedName>
        <fullName evidence="1">Uncharacterized protein</fullName>
    </submittedName>
</protein>
<accession>A0A9D4FJ06</accession>
<dbReference type="AlphaFoldDB" id="A0A9D4FJ06"/>
<reference evidence="1" key="2">
    <citation type="submission" date="2020-11" db="EMBL/GenBank/DDBJ databases">
        <authorList>
            <person name="McCartney M.A."/>
            <person name="Auch B."/>
            <person name="Kono T."/>
            <person name="Mallez S."/>
            <person name="Becker A."/>
            <person name="Gohl D.M."/>
            <person name="Silverstein K.A.T."/>
            <person name="Koren S."/>
            <person name="Bechman K.B."/>
            <person name="Herman A."/>
            <person name="Abrahante J.E."/>
            <person name="Garbe J."/>
        </authorList>
    </citation>
    <scope>NUCLEOTIDE SEQUENCE</scope>
    <source>
        <strain evidence="1">Duluth1</strain>
        <tissue evidence="1">Whole animal</tissue>
    </source>
</reference>
<name>A0A9D4FJ06_DREPO</name>
<evidence type="ECO:0000313" key="1">
    <source>
        <dbReference type="EMBL" id="KAH3800034.1"/>
    </source>
</evidence>
<reference evidence="1" key="1">
    <citation type="journal article" date="2019" name="bioRxiv">
        <title>The Genome of the Zebra Mussel, Dreissena polymorpha: A Resource for Invasive Species Research.</title>
        <authorList>
            <person name="McCartney M.A."/>
            <person name="Auch B."/>
            <person name="Kono T."/>
            <person name="Mallez S."/>
            <person name="Zhang Y."/>
            <person name="Obille A."/>
            <person name="Becker A."/>
            <person name="Abrahante J.E."/>
            <person name="Garbe J."/>
            <person name="Badalamenti J.P."/>
            <person name="Herman A."/>
            <person name="Mangelson H."/>
            <person name="Liachko I."/>
            <person name="Sullivan S."/>
            <person name="Sone E.D."/>
            <person name="Koren S."/>
            <person name="Silverstein K.A.T."/>
            <person name="Beckman K.B."/>
            <person name="Gohl D.M."/>
        </authorList>
    </citation>
    <scope>NUCLEOTIDE SEQUENCE</scope>
    <source>
        <strain evidence="1">Duluth1</strain>
        <tissue evidence="1">Whole animal</tissue>
    </source>
</reference>
<gene>
    <name evidence="1" type="ORF">DPMN_153659</name>
</gene>
<comment type="caution">
    <text evidence="1">The sequence shown here is derived from an EMBL/GenBank/DDBJ whole genome shotgun (WGS) entry which is preliminary data.</text>
</comment>
<dbReference type="EMBL" id="JAIWYP010000007">
    <property type="protein sequence ID" value="KAH3800034.1"/>
    <property type="molecule type" value="Genomic_DNA"/>
</dbReference>
<dbReference type="Proteomes" id="UP000828390">
    <property type="component" value="Unassembled WGS sequence"/>
</dbReference>
<sequence>MSEISLLDHASEIVKGLHFSSKDLGLKTGILELLSVCVKSQPGLIELFLNVQPALQSNTVKVSRGGN</sequence>
<keyword evidence="2" id="KW-1185">Reference proteome</keyword>